<dbReference type="OrthoDB" id="9808602at2"/>
<dbReference type="EMBL" id="FUYH01000001">
    <property type="protein sequence ID" value="SKA76585.1"/>
    <property type="molecule type" value="Genomic_DNA"/>
</dbReference>
<comment type="similarity">
    <text evidence="2">Belongs to the bacterial sugar transferase family.</text>
</comment>
<evidence type="ECO:0000256" key="5">
    <source>
        <dbReference type="ARBA" id="ARBA00022989"/>
    </source>
</evidence>
<feature type="transmembrane region" description="Helical" evidence="7">
    <location>
        <begin position="51"/>
        <end position="71"/>
    </location>
</feature>
<keyword evidence="10" id="KW-1185">Reference proteome</keyword>
<evidence type="ECO:0000259" key="8">
    <source>
        <dbReference type="Pfam" id="PF02397"/>
    </source>
</evidence>
<dbReference type="GO" id="GO:0016780">
    <property type="term" value="F:phosphotransferase activity, for other substituted phosphate groups"/>
    <property type="evidence" value="ECO:0007669"/>
    <property type="project" value="TreeGrafter"/>
</dbReference>
<feature type="transmembrane region" description="Helical" evidence="7">
    <location>
        <begin position="115"/>
        <end position="136"/>
    </location>
</feature>
<dbReference type="PANTHER" id="PTHR30576:SF0">
    <property type="entry name" value="UNDECAPRENYL-PHOSPHATE N-ACETYLGALACTOSAMINYL 1-PHOSPHATE TRANSFERASE-RELATED"/>
    <property type="match status" value="1"/>
</dbReference>
<dbReference type="STRING" id="1147123.SAMN05443428_101221"/>
<dbReference type="PANTHER" id="PTHR30576">
    <property type="entry name" value="COLANIC BIOSYNTHESIS UDP-GLUCOSE LIPID CARRIER TRANSFERASE"/>
    <property type="match status" value="1"/>
</dbReference>
<evidence type="ECO:0000256" key="3">
    <source>
        <dbReference type="ARBA" id="ARBA00022679"/>
    </source>
</evidence>
<evidence type="ECO:0000256" key="6">
    <source>
        <dbReference type="ARBA" id="ARBA00023136"/>
    </source>
</evidence>
<dbReference type="Proteomes" id="UP000190105">
    <property type="component" value="Unassembled WGS sequence"/>
</dbReference>
<feature type="transmembrane region" description="Helical" evidence="7">
    <location>
        <begin position="308"/>
        <end position="332"/>
    </location>
</feature>
<feature type="transmembrane region" description="Helical" evidence="7">
    <location>
        <begin position="83"/>
        <end position="103"/>
    </location>
</feature>
<feature type="domain" description="Bacterial sugar transferase" evidence="8">
    <location>
        <begin position="306"/>
        <end position="485"/>
    </location>
</feature>
<evidence type="ECO:0000313" key="10">
    <source>
        <dbReference type="Proteomes" id="UP000190105"/>
    </source>
</evidence>
<dbReference type="Pfam" id="PF02397">
    <property type="entry name" value="Bac_transf"/>
    <property type="match status" value="1"/>
</dbReference>
<dbReference type="Pfam" id="PF13727">
    <property type="entry name" value="CoA_binding_3"/>
    <property type="match status" value="1"/>
</dbReference>
<keyword evidence="4 7" id="KW-0812">Transmembrane</keyword>
<evidence type="ECO:0000313" key="9">
    <source>
        <dbReference type="EMBL" id="SKA76585.1"/>
    </source>
</evidence>
<feature type="transmembrane region" description="Helical" evidence="7">
    <location>
        <begin position="12"/>
        <end position="31"/>
    </location>
</feature>
<dbReference type="InterPro" id="IPR017475">
    <property type="entry name" value="EPS_sugar_tfrase"/>
</dbReference>
<dbReference type="InterPro" id="IPR003362">
    <property type="entry name" value="Bact_transf"/>
</dbReference>
<keyword evidence="3 9" id="KW-0808">Transferase</keyword>
<proteinExistence type="inferred from homology"/>
<reference evidence="10" key="1">
    <citation type="submission" date="2017-02" db="EMBL/GenBank/DDBJ databases">
        <authorList>
            <person name="Varghese N."/>
            <person name="Submissions S."/>
        </authorList>
    </citation>
    <scope>NUCLEOTIDE SEQUENCE [LARGE SCALE GENOMIC DNA]</scope>
    <source>
        <strain evidence="10">USBA 833</strain>
    </source>
</reference>
<accession>A0A1T4WI57</accession>
<keyword evidence="5 7" id="KW-1133">Transmembrane helix</keyword>
<dbReference type="NCBIfam" id="TIGR03023">
    <property type="entry name" value="WcaJ_sugtrans"/>
    <property type="match status" value="1"/>
</dbReference>
<evidence type="ECO:0000256" key="4">
    <source>
        <dbReference type="ARBA" id="ARBA00022692"/>
    </source>
</evidence>
<dbReference type="RefSeq" id="WP_078695251.1">
    <property type="nucleotide sequence ID" value="NZ_FUYH01000001.1"/>
</dbReference>
<sequence>MIKQNQQHFNRLQVLLDVVCILASLFLSWFIRFKSGIVGVEGGYLSFDVYLKYGSAVIPAYLFFYNLYKLYLPKRTKTILSEYIDVFKANLLGLLIFIFVLYITKEINYSRVYLFIFGIINFIITILERSFVRLVLRNLRRRGKNLKHIVFVGLSDGAKDFINKININSHWGYNIVAIFDDELKRRLNENYIYKNELVAATKEYVEFYERKVDELYKNDAIYNYSELEKVLGCLNIDEVFITLDINEYNRMKKILDLCEKYGVRIQIIPAYYKYIPSKPYLEEINGIPVISARYIPLDLISNKIIKRLFDLICSFILIILFSPIMIIVAVIIKLTSPGPVIFKQERVGYNKKPFIMYKFRSMKVQSSEEERVKWTTKDDPRKTKFGEFIRKTSLDELPQFFNALKGDMSIVGPRPERPYFVDKFKEEIPQYMVKHQVKPGITGWAQVNGLRGDTSIKKRIEYDLYYIENWSLFFDIKIMFLTVFKGLVNKNAY</sequence>
<organism evidence="9 10">
    <name type="scientific">Caloramator quimbayensis</name>
    <dbReference type="NCBI Taxonomy" id="1147123"/>
    <lineage>
        <taxon>Bacteria</taxon>
        <taxon>Bacillati</taxon>
        <taxon>Bacillota</taxon>
        <taxon>Clostridia</taxon>
        <taxon>Eubacteriales</taxon>
        <taxon>Clostridiaceae</taxon>
        <taxon>Caloramator</taxon>
    </lineage>
</organism>
<name>A0A1T4WI57_9CLOT</name>
<evidence type="ECO:0000256" key="1">
    <source>
        <dbReference type="ARBA" id="ARBA00004141"/>
    </source>
</evidence>
<protein>
    <submittedName>
        <fullName evidence="9">Undecaprenyl-phosphate glucose phosphotransferase</fullName>
    </submittedName>
</protein>
<evidence type="ECO:0000256" key="2">
    <source>
        <dbReference type="ARBA" id="ARBA00006464"/>
    </source>
</evidence>
<dbReference type="GO" id="GO:0016020">
    <property type="term" value="C:membrane"/>
    <property type="evidence" value="ECO:0007669"/>
    <property type="project" value="UniProtKB-SubCell"/>
</dbReference>
<comment type="subcellular location">
    <subcellularLocation>
        <location evidence="1">Membrane</location>
        <topology evidence="1">Multi-pass membrane protein</topology>
    </subcellularLocation>
</comment>
<gene>
    <name evidence="9" type="ORF">SAMN05443428_101221</name>
</gene>
<keyword evidence="6 7" id="KW-0472">Membrane</keyword>
<evidence type="ECO:0000256" key="7">
    <source>
        <dbReference type="SAM" id="Phobius"/>
    </source>
</evidence>
<dbReference type="Gene3D" id="3.40.50.720">
    <property type="entry name" value="NAD(P)-binding Rossmann-like Domain"/>
    <property type="match status" value="1"/>
</dbReference>
<dbReference type="InterPro" id="IPR017473">
    <property type="entry name" value="Undecaprenyl-P_gluc_Ptfrase"/>
</dbReference>
<dbReference type="AlphaFoldDB" id="A0A1T4WI57"/>
<dbReference type="NCBIfam" id="TIGR03025">
    <property type="entry name" value="EPS_sugtrans"/>
    <property type="match status" value="1"/>
</dbReference>